<sequence length="203" mass="23030">MSSTRFPALPNELYLGLLSHCSLKVLVALKGVCREWRRLVPIADIPPDRHALLEFYLYLIDSGYFLLTRSWILDNIKFFDHEAYLASLVEQGAILPEAFKLWITEWPAKAAIPWFLSNEDPNSDNDISAPPWHLKDTPPYNSILQEVFTQAVLDEAEVDNTYSAEDAVQLEENDSTDDAVDKDNSGYTEDKDSDSAEDTDDDI</sequence>
<dbReference type="HOGENOM" id="CLU_1349664_0_0_1"/>
<gene>
    <name evidence="3" type="ORF">M422DRAFT_786136</name>
</gene>
<evidence type="ECO:0000313" key="3">
    <source>
        <dbReference type="EMBL" id="KIJ23568.1"/>
    </source>
</evidence>
<name>A0A0C9T3X2_SPHS4</name>
<feature type="region of interest" description="Disordered" evidence="1">
    <location>
        <begin position="162"/>
        <end position="203"/>
    </location>
</feature>
<reference evidence="3 4" key="1">
    <citation type="submission" date="2014-06" db="EMBL/GenBank/DDBJ databases">
        <title>Evolutionary Origins and Diversification of the Mycorrhizal Mutualists.</title>
        <authorList>
            <consortium name="DOE Joint Genome Institute"/>
            <consortium name="Mycorrhizal Genomics Consortium"/>
            <person name="Kohler A."/>
            <person name="Kuo A."/>
            <person name="Nagy L.G."/>
            <person name="Floudas D."/>
            <person name="Copeland A."/>
            <person name="Barry K.W."/>
            <person name="Cichocki N."/>
            <person name="Veneault-Fourrey C."/>
            <person name="LaButti K."/>
            <person name="Lindquist E.A."/>
            <person name="Lipzen A."/>
            <person name="Lundell T."/>
            <person name="Morin E."/>
            <person name="Murat C."/>
            <person name="Riley R."/>
            <person name="Ohm R."/>
            <person name="Sun H."/>
            <person name="Tunlid A."/>
            <person name="Henrissat B."/>
            <person name="Grigoriev I.V."/>
            <person name="Hibbett D.S."/>
            <person name="Martin F."/>
        </authorList>
    </citation>
    <scope>NUCLEOTIDE SEQUENCE [LARGE SCALE GENOMIC DNA]</scope>
    <source>
        <strain evidence="3 4">SS14</strain>
    </source>
</reference>
<dbReference type="OrthoDB" id="2788844at2759"/>
<proteinExistence type="predicted"/>
<dbReference type="Proteomes" id="UP000054279">
    <property type="component" value="Unassembled WGS sequence"/>
</dbReference>
<protein>
    <recommendedName>
        <fullName evidence="2">F-box domain-containing protein</fullName>
    </recommendedName>
</protein>
<dbReference type="AlphaFoldDB" id="A0A0C9T3X2"/>
<feature type="compositionally biased region" description="Basic and acidic residues" evidence="1">
    <location>
        <begin position="179"/>
        <end position="194"/>
    </location>
</feature>
<evidence type="ECO:0000313" key="4">
    <source>
        <dbReference type="Proteomes" id="UP000054279"/>
    </source>
</evidence>
<dbReference type="InterPro" id="IPR001810">
    <property type="entry name" value="F-box_dom"/>
</dbReference>
<evidence type="ECO:0000259" key="2">
    <source>
        <dbReference type="PROSITE" id="PS50181"/>
    </source>
</evidence>
<dbReference type="PROSITE" id="PS50181">
    <property type="entry name" value="FBOX"/>
    <property type="match status" value="1"/>
</dbReference>
<evidence type="ECO:0000256" key="1">
    <source>
        <dbReference type="SAM" id="MobiDB-lite"/>
    </source>
</evidence>
<dbReference type="SUPFAM" id="SSF81383">
    <property type="entry name" value="F-box domain"/>
    <property type="match status" value="1"/>
</dbReference>
<dbReference type="CDD" id="cd09917">
    <property type="entry name" value="F-box_SF"/>
    <property type="match status" value="1"/>
</dbReference>
<organism evidence="3 4">
    <name type="scientific">Sphaerobolus stellatus (strain SS14)</name>
    <dbReference type="NCBI Taxonomy" id="990650"/>
    <lineage>
        <taxon>Eukaryota</taxon>
        <taxon>Fungi</taxon>
        <taxon>Dikarya</taxon>
        <taxon>Basidiomycota</taxon>
        <taxon>Agaricomycotina</taxon>
        <taxon>Agaricomycetes</taxon>
        <taxon>Phallomycetidae</taxon>
        <taxon>Geastrales</taxon>
        <taxon>Sphaerobolaceae</taxon>
        <taxon>Sphaerobolus</taxon>
    </lineage>
</organism>
<accession>A0A0C9T3X2</accession>
<dbReference type="EMBL" id="KN837636">
    <property type="protein sequence ID" value="KIJ23568.1"/>
    <property type="molecule type" value="Genomic_DNA"/>
</dbReference>
<keyword evidence="4" id="KW-1185">Reference proteome</keyword>
<dbReference type="Gene3D" id="1.20.1280.50">
    <property type="match status" value="1"/>
</dbReference>
<feature type="compositionally biased region" description="Acidic residues" evidence="1">
    <location>
        <begin position="168"/>
        <end position="178"/>
    </location>
</feature>
<feature type="domain" description="F-box" evidence="2">
    <location>
        <begin position="3"/>
        <end position="40"/>
    </location>
</feature>
<dbReference type="InterPro" id="IPR036047">
    <property type="entry name" value="F-box-like_dom_sf"/>
</dbReference>